<proteinExistence type="predicted"/>
<evidence type="ECO:0000313" key="3">
    <source>
        <dbReference type="Proteomes" id="UP001642260"/>
    </source>
</evidence>
<keyword evidence="3" id="KW-1185">Reference proteome</keyword>
<evidence type="ECO:0000256" key="1">
    <source>
        <dbReference type="SAM" id="Coils"/>
    </source>
</evidence>
<dbReference type="AlphaFoldDB" id="A0ABC8M5U1"/>
<gene>
    <name evidence="2" type="ORF">ERUC_LOCUS44154</name>
</gene>
<keyword evidence="1" id="KW-0175">Coiled coil</keyword>
<dbReference type="EMBL" id="CAKOAT010956265">
    <property type="protein sequence ID" value="CAH8391671.1"/>
    <property type="molecule type" value="Genomic_DNA"/>
</dbReference>
<sequence>MGKEVSGLSSLKEENKKRMKELETKLGALEVKELEKRNKKVGSEEEMRDKIENKEKEVDELKEKINDLESNVCRRKSRGESGGDGIKIVELERLIDESVKMIID</sequence>
<protein>
    <submittedName>
        <fullName evidence="2">Uncharacterized protein</fullName>
    </submittedName>
</protein>
<accession>A0ABC8M5U1</accession>
<evidence type="ECO:0000313" key="2">
    <source>
        <dbReference type="EMBL" id="CAH8391671.1"/>
    </source>
</evidence>
<name>A0ABC8M5U1_ERUVS</name>
<dbReference type="Proteomes" id="UP001642260">
    <property type="component" value="Unassembled WGS sequence"/>
</dbReference>
<organism evidence="2 3">
    <name type="scientific">Eruca vesicaria subsp. sativa</name>
    <name type="common">Garden rocket</name>
    <name type="synonym">Eruca sativa</name>
    <dbReference type="NCBI Taxonomy" id="29727"/>
    <lineage>
        <taxon>Eukaryota</taxon>
        <taxon>Viridiplantae</taxon>
        <taxon>Streptophyta</taxon>
        <taxon>Embryophyta</taxon>
        <taxon>Tracheophyta</taxon>
        <taxon>Spermatophyta</taxon>
        <taxon>Magnoliopsida</taxon>
        <taxon>eudicotyledons</taxon>
        <taxon>Gunneridae</taxon>
        <taxon>Pentapetalae</taxon>
        <taxon>rosids</taxon>
        <taxon>malvids</taxon>
        <taxon>Brassicales</taxon>
        <taxon>Brassicaceae</taxon>
        <taxon>Brassiceae</taxon>
        <taxon>Eruca</taxon>
    </lineage>
</organism>
<feature type="coiled-coil region" evidence="1">
    <location>
        <begin position="5"/>
        <end position="71"/>
    </location>
</feature>
<comment type="caution">
    <text evidence="2">The sequence shown here is derived from an EMBL/GenBank/DDBJ whole genome shotgun (WGS) entry which is preliminary data.</text>
</comment>
<reference evidence="2 3" key="1">
    <citation type="submission" date="2022-03" db="EMBL/GenBank/DDBJ databases">
        <authorList>
            <person name="Macdonald S."/>
            <person name="Ahmed S."/>
            <person name="Newling K."/>
        </authorList>
    </citation>
    <scope>NUCLEOTIDE SEQUENCE [LARGE SCALE GENOMIC DNA]</scope>
</reference>